<organism evidence="1 2">
    <name type="scientific">Candidatus Lloydbacteria bacterium RIFCSPHIGHO2_01_FULL_49_22</name>
    <dbReference type="NCBI Taxonomy" id="1798658"/>
    <lineage>
        <taxon>Bacteria</taxon>
        <taxon>Candidatus Lloydiibacteriota</taxon>
    </lineage>
</organism>
<accession>A0A1G2CTK3</accession>
<reference evidence="1 2" key="1">
    <citation type="journal article" date="2016" name="Nat. Commun.">
        <title>Thousands of microbial genomes shed light on interconnected biogeochemical processes in an aquifer system.</title>
        <authorList>
            <person name="Anantharaman K."/>
            <person name="Brown C.T."/>
            <person name="Hug L.A."/>
            <person name="Sharon I."/>
            <person name="Castelle C.J."/>
            <person name="Probst A.J."/>
            <person name="Thomas B.C."/>
            <person name="Singh A."/>
            <person name="Wilkins M.J."/>
            <person name="Karaoz U."/>
            <person name="Brodie E.L."/>
            <person name="Williams K.H."/>
            <person name="Hubbard S.S."/>
            <person name="Banfield J.F."/>
        </authorList>
    </citation>
    <scope>NUCLEOTIDE SEQUENCE [LARGE SCALE GENOMIC DNA]</scope>
</reference>
<proteinExistence type="predicted"/>
<evidence type="ECO:0000313" key="1">
    <source>
        <dbReference type="EMBL" id="OGZ04709.1"/>
    </source>
</evidence>
<evidence type="ECO:0000313" key="2">
    <source>
        <dbReference type="Proteomes" id="UP000177122"/>
    </source>
</evidence>
<name>A0A1G2CTK3_9BACT</name>
<dbReference type="AlphaFoldDB" id="A0A1G2CTK3"/>
<protein>
    <submittedName>
        <fullName evidence="1">Uncharacterized protein</fullName>
    </submittedName>
</protein>
<gene>
    <name evidence="1" type="ORF">A2845_05455</name>
</gene>
<comment type="caution">
    <text evidence="1">The sequence shown here is derived from an EMBL/GenBank/DDBJ whole genome shotgun (WGS) entry which is preliminary data.</text>
</comment>
<sequence>MNAETVYDTDQVEVRATPTGEEEIPSAEEREKWVSLKNDLQTFLCQKENEDQPAFPDEAIFDWIEKNGKQFDLFFEQIKRDDAHKLVAWRTAASDGDAQNDISLIHEWSNWKQTRGQI</sequence>
<dbReference type="Proteomes" id="UP000177122">
    <property type="component" value="Unassembled WGS sequence"/>
</dbReference>
<dbReference type="EMBL" id="MHLI01000022">
    <property type="protein sequence ID" value="OGZ04709.1"/>
    <property type="molecule type" value="Genomic_DNA"/>
</dbReference>